<protein>
    <submittedName>
        <fullName evidence="2">Uncharacterized protein</fullName>
    </submittedName>
</protein>
<proteinExistence type="predicted"/>
<feature type="region of interest" description="Disordered" evidence="1">
    <location>
        <begin position="100"/>
        <end position="134"/>
    </location>
</feature>
<feature type="compositionally biased region" description="Acidic residues" evidence="1">
    <location>
        <begin position="71"/>
        <end position="82"/>
    </location>
</feature>
<dbReference type="InParanoid" id="A0A067M446"/>
<name>A0A067M446_BOTB1</name>
<feature type="region of interest" description="Disordered" evidence="1">
    <location>
        <begin position="26"/>
        <end position="88"/>
    </location>
</feature>
<evidence type="ECO:0000313" key="2">
    <source>
        <dbReference type="EMBL" id="KDQ06657.1"/>
    </source>
</evidence>
<gene>
    <name evidence="2" type="ORF">BOTBODRAFT_245603</name>
</gene>
<dbReference type="AlphaFoldDB" id="A0A067M446"/>
<reference evidence="3" key="1">
    <citation type="journal article" date="2014" name="Proc. Natl. Acad. Sci. U.S.A.">
        <title>Extensive sampling of basidiomycete genomes demonstrates inadequacy of the white-rot/brown-rot paradigm for wood decay fungi.</title>
        <authorList>
            <person name="Riley R."/>
            <person name="Salamov A.A."/>
            <person name="Brown D.W."/>
            <person name="Nagy L.G."/>
            <person name="Floudas D."/>
            <person name="Held B.W."/>
            <person name="Levasseur A."/>
            <person name="Lombard V."/>
            <person name="Morin E."/>
            <person name="Otillar R."/>
            <person name="Lindquist E.A."/>
            <person name="Sun H."/>
            <person name="LaButti K.M."/>
            <person name="Schmutz J."/>
            <person name="Jabbour D."/>
            <person name="Luo H."/>
            <person name="Baker S.E."/>
            <person name="Pisabarro A.G."/>
            <person name="Walton J.D."/>
            <person name="Blanchette R.A."/>
            <person name="Henrissat B."/>
            <person name="Martin F."/>
            <person name="Cullen D."/>
            <person name="Hibbett D.S."/>
            <person name="Grigoriev I.V."/>
        </authorList>
    </citation>
    <scope>NUCLEOTIDE SEQUENCE [LARGE SCALE GENOMIC DNA]</scope>
    <source>
        <strain evidence="3">FD-172 SS1</strain>
    </source>
</reference>
<keyword evidence="3" id="KW-1185">Reference proteome</keyword>
<feature type="compositionally biased region" description="Pro residues" evidence="1">
    <location>
        <begin position="47"/>
        <end position="57"/>
    </location>
</feature>
<feature type="compositionally biased region" description="Polar residues" evidence="1">
    <location>
        <begin position="116"/>
        <end position="127"/>
    </location>
</feature>
<dbReference type="Proteomes" id="UP000027195">
    <property type="component" value="Unassembled WGS sequence"/>
</dbReference>
<dbReference type="HOGENOM" id="CLU_816343_0_0_1"/>
<sequence>MFTPTPLRIARTMQCVSKATGKVVYNPSTPRQEIDETNGSHNNTYYLPPPRFVPRPTPLRSMFRAATPSTTEDEDDEDDNDDSVFFTPTKSRRSVEDFETSLFDSTFPSPPRAARAQSTRPLGSPSTPVKGEKTKWCGAERQTAMEPLSGTLIPEALDVSQGSPSIARLLTGFDSSSLLDETLLMTPPRSAARGQSSPSFTPGADVEPFTPTRIPHGCSSYACLLEQSPLRAPEEFASMMELTFSPLCRVPAPKGNLASSLPLAAVVANGASRDRMPPASPQMKLTLALSPLKQQRALSPPRTYGQRFMGLSFSPLRVTSKAEQIATDSEPVPVAHGDCP</sequence>
<feature type="compositionally biased region" description="Polar residues" evidence="1">
    <location>
        <begin position="26"/>
        <end position="45"/>
    </location>
</feature>
<evidence type="ECO:0000313" key="3">
    <source>
        <dbReference type="Proteomes" id="UP000027195"/>
    </source>
</evidence>
<dbReference type="EMBL" id="KL198128">
    <property type="protein sequence ID" value="KDQ06657.1"/>
    <property type="molecule type" value="Genomic_DNA"/>
</dbReference>
<organism evidence="2 3">
    <name type="scientific">Botryobasidium botryosum (strain FD-172 SS1)</name>
    <dbReference type="NCBI Taxonomy" id="930990"/>
    <lineage>
        <taxon>Eukaryota</taxon>
        <taxon>Fungi</taxon>
        <taxon>Dikarya</taxon>
        <taxon>Basidiomycota</taxon>
        <taxon>Agaricomycotina</taxon>
        <taxon>Agaricomycetes</taxon>
        <taxon>Cantharellales</taxon>
        <taxon>Botryobasidiaceae</taxon>
        <taxon>Botryobasidium</taxon>
    </lineage>
</organism>
<accession>A0A067M446</accession>
<evidence type="ECO:0000256" key="1">
    <source>
        <dbReference type="SAM" id="MobiDB-lite"/>
    </source>
</evidence>